<keyword evidence="1" id="KW-0472">Membrane</keyword>
<organism evidence="2 3">
    <name type="scientific">Xanthomarina spongicola</name>
    <dbReference type="NCBI Taxonomy" id="570520"/>
    <lineage>
        <taxon>Bacteria</taxon>
        <taxon>Pseudomonadati</taxon>
        <taxon>Bacteroidota</taxon>
        <taxon>Flavobacteriia</taxon>
        <taxon>Flavobacteriales</taxon>
        <taxon>Flavobacteriaceae</taxon>
        <taxon>Xanthomarina</taxon>
    </lineage>
</organism>
<dbReference type="Proteomes" id="UP000245430">
    <property type="component" value="Unassembled WGS sequence"/>
</dbReference>
<gene>
    <name evidence="2" type="ORF">LX78_02142</name>
</gene>
<accession>A0A316DNC1</accession>
<dbReference type="EMBL" id="QGGP01000005">
    <property type="protein sequence ID" value="PWK18233.1"/>
    <property type="molecule type" value="Genomic_DNA"/>
</dbReference>
<evidence type="ECO:0000313" key="2">
    <source>
        <dbReference type="EMBL" id="PWK18233.1"/>
    </source>
</evidence>
<protein>
    <submittedName>
        <fullName evidence="2">Uncharacterized protein</fullName>
    </submittedName>
</protein>
<dbReference type="RefSeq" id="WP_146192574.1">
    <property type="nucleotide sequence ID" value="NZ_QGGP01000005.1"/>
</dbReference>
<dbReference type="AlphaFoldDB" id="A0A316DNC1"/>
<dbReference type="Pfam" id="PF19578">
    <property type="entry name" value="DUF6090"/>
    <property type="match status" value="1"/>
</dbReference>
<evidence type="ECO:0000313" key="3">
    <source>
        <dbReference type="Proteomes" id="UP000245430"/>
    </source>
</evidence>
<feature type="transmembrane region" description="Helical" evidence="1">
    <location>
        <begin position="21"/>
        <end position="40"/>
    </location>
</feature>
<dbReference type="InterPro" id="IPR045749">
    <property type="entry name" value="DUF6090"/>
</dbReference>
<proteinExistence type="predicted"/>
<dbReference type="OrthoDB" id="821805at2"/>
<keyword evidence="1" id="KW-1133">Transmembrane helix</keyword>
<comment type="caution">
    <text evidence="2">The sequence shown here is derived from an EMBL/GenBank/DDBJ whole genome shotgun (WGS) entry which is preliminary data.</text>
</comment>
<reference evidence="2 3" key="1">
    <citation type="submission" date="2018-05" db="EMBL/GenBank/DDBJ databases">
        <title>Genomic Encyclopedia of Archaeal and Bacterial Type Strains, Phase II (KMG-II): from individual species to whole genera.</title>
        <authorList>
            <person name="Goeker M."/>
        </authorList>
    </citation>
    <scope>NUCLEOTIDE SEQUENCE [LARGE SCALE GENOMIC DNA]</scope>
    <source>
        <strain evidence="2 3">DSM 22637</strain>
    </source>
</reference>
<sequence>MIKFFRKIRYDLMNQNKTTKYFKYAIGEIVLVVIGILIALQINNWNENRKDIAKEQQILLSLQEEFKQNIKELEFDHQINLGSINAIKTLLNFDENTDFETRTIDSLIGQAYNFATFDARLGVINDLSSSGNLELIRDSKLRYVLNQWTGELNDYKEDIIIRRDYWIHNMPHLVNKLLPARNQDAFMNREDYVRDILIKPIQVPKSNYIKFLSSLEIDSFLFDYYMNQSYVTTNEETIMKFLKSTLELIESNINQNK</sequence>
<name>A0A316DNC1_9FLAO</name>
<evidence type="ECO:0000256" key="1">
    <source>
        <dbReference type="SAM" id="Phobius"/>
    </source>
</evidence>
<keyword evidence="3" id="KW-1185">Reference proteome</keyword>
<keyword evidence="1" id="KW-0812">Transmembrane</keyword>